<proteinExistence type="predicted"/>
<keyword evidence="1" id="KW-0472">Membrane</keyword>
<dbReference type="EMBL" id="OU015567">
    <property type="protein sequence ID" value="CAG5113027.1"/>
    <property type="molecule type" value="Genomic_DNA"/>
</dbReference>
<accession>A0ABN7T8U9</accession>
<protein>
    <submittedName>
        <fullName evidence="2">Oidioi.mRNA.OKI2018_I69.chr2.g7177.t1.cds</fullName>
    </submittedName>
</protein>
<name>A0ABN7T8U9_OIKDI</name>
<keyword evidence="1" id="KW-1133">Transmembrane helix</keyword>
<sequence length="82" mass="9416">MEEDYKVSGAVIFSLIMISLVLMCIISACVAKLQRTRSKKYAPEHSYGTYPKGEKPYLKDLQFINEKYAKKAWYQSLSLTLS</sequence>
<evidence type="ECO:0000256" key="1">
    <source>
        <dbReference type="SAM" id="Phobius"/>
    </source>
</evidence>
<dbReference type="Proteomes" id="UP001158576">
    <property type="component" value="Chromosome 2"/>
</dbReference>
<gene>
    <name evidence="2" type="ORF">OKIOD_LOCUS15942</name>
</gene>
<keyword evidence="1" id="KW-0812">Transmembrane</keyword>
<organism evidence="2 3">
    <name type="scientific">Oikopleura dioica</name>
    <name type="common">Tunicate</name>
    <dbReference type="NCBI Taxonomy" id="34765"/>
    <lineage>
        <taxon>Eukaryota</taxon>
        <taxon>Metazoa</taxon>
        <taxon>Chordata</taxon>
        <taxon>Tunicata</taxon>
        <taxon>Appendicularia</taxon>
        <taxon>Copelata</taxon>
        <taxon>Oikopleuridae</taxon>
        <taxon>Oikopleura</taxon>
    </lineage>
</organism>
<evidence type="ECO:0000313" key="3">
    <source>
        <dbReference type="Proteomes" id="UP001158576"/>
    </source>
</evidence>
<keyword evidence="3" id="KW-1185">Reference proteome</keyword>
<evidence type="ECO:0000313" key="2">
    <source>
        <dbReference type="EMBL" id="CAG5113027.1"/>
    </source>
</evidence>
<dbReference type="PROSITE" id="PS51257">
    <property type="entry name" value="PROKAR_LIPOPROTEIN"/>
    <property type="match status" value="1"/>
</dbReference>
<reference evidence="2 3" key="1">
    <citation type="submission" date="2021-04" db="EMBL/GenBank/DDBJ databases">
        <authorList>
            <person name="Bliznina A."/>
        </authorList>
    </citation>
    <scope>NUCLEOTIDE SEQUENCE [LARGE SCALE GENOMIC DNA]</scope>
</reference>
<feature type="transmembrane region" description="Helical" evidence="1">
    <location>
        <begin position="12"/>
        <end position="31"/>
    </location>
</feature>